<accession>G1SJW4</accession>
<dbReference type="GeneTree" id="ENSGT00390000003768"/>
<dbReference type="InterPro" id="IPR031466">
    <property type="entry name" value="MIIP"/>
</dbReference>
<evidence type="ECO:0000313" key="3">
    <source>
        <dbReference type="Proteomes" id="UP000001811"/>
    </source>
</evidence>
<protein>
    <recommendedName>
        <fullName evidence="4">Migration and invasion inhibitory protein</fullName>
    </recommendedName>
</protein>
<dbReference type="InParanoid" id="G1SJW4"/>
<dbReference type="GO" id="GO:0030336">
    <property type="term" value="P:negative regulation of cell migration"/>
    <property type="evidence" value="ECO:0007669"/>
    <property type="project" value="InterPro"/>
</dbReference>
<dbReference type="Bgee" id="ENSOCUG00000003525">
    <property type="expression patterns" value="Expressed in testis and 16 other cell types or tissues"/>
</dbReference>
<proteinExistence type="predicted"/>
<reference evidence="2 3" key="1">
    <citation type="journal article" date="2011" name="Nature">
        <title>A high-resolution map of human evolutionary constraint using 29 mammals.</title>
        <authorList>
            <person name="Lindblad-Toh K."/>
            <person name="Garber M."/>
            <person name="Zuk O."/>
            <person name="Lin M.F."/>
            <person name="Parker B.J."/>
            <person name="Washietl S."/>
            <person name="Kheradpour P."/>
            <person name="Ernst J."/>
            <person name="Jordan G."/>
            <person name="Mauceli E."/>
            <person name="Ward L.D."/>
            <person name="Lowe C.B."/>
            <person name="Holloway A.K."/>
            <person name="Clamp M."/>
            <person name="Gnerre S."/>
            <person name="Alfoldi J."/>
            <person name="Beal K."/>
            <person name="Chang J."/>
            <person name="Clawson H."/>
            <person name="Cuff J."/>
            <person name="Di Palma F."/>
            <person name="Fitzgerald S."/>
            <person name="Flicek P."/>
            <person name="Guttman M."/>
            <person name="Hubisz M.J."/>
            <person name="Jaffe D.B."/>
            <person name="Jungreis I."/>
            <person name="Kent W.J."/>
            <person name="Kostka D."/>
            <person name="Lara M."/>
            <person name="Martins A.L."/>
            <person name="Massingham T."/>
            <person name="Moltke I."/>
            <person name="Raney B.J."/>
            <person name="Rasmussen M.D."/>
            <person name="Robinson J."/>
            <person name="Stark A."/>
            <person name="Vilella A.J."/>
            <person name="Wen J."/>
            <person name="Xie X."/>
            <person name="Zody M.C."/>
            <person name="Baldwin J."/>
            <person name="Bloom T."/>
            <person name="Chin C.W."/>
            <person name="Heiman D."/>
            <person name="Nicol R."/>
            <person name="Nusbaum C."/>
            <person name="Young S."/>
            <person name="Wilkinson J."/>
            <person name="Worley K.C."/>
            <person name="Kovar C.L."/>
            <person name="Muzny D.M."/>
            <person name="Gibbs R.A."/>
            <person name="Cree A."/>
            <person name="Dihn H.H."/>
            <person name="Fowler G."/>
            <person name="Jhangiani S."/>
            <person name="Joshi V."/>
            <person name="Lee S."/>
            <person name="Lewis L.R."/>
            <person name="Nazareth L.V."/>
            <person name="Okwuonu G."/>
            <person name="Santibanez J."/>
            <person name="Warren W.C."/>
            <person name="Mardis E.R."/>
            <person name="Weinstock G.M."/>
            <person name="Wilson R.K."/>
            <person name="Delehaunty K."/>
            <person name="Dooling D."/>
            <person name="Fronik C."/>
            <person name="Fulton L."/>
            <person name="Fulton B."/>
            <person name="Graves T."/>
            <person name="Minx P."/>
            <person name="Sodergren E."/>
            <person name="Birney E."/>
            <person name="Margulies E.H."/>
            <person name="Herrero J."/>
            <person name="Green E.D."/>
            <person name="Haussler D."/>
            <person name="Siepel A."/>
            <person name="Goldman N."/>
            <person name="Pollard K.S."/>
            <person name="Pedersen J.S."/>
            <person name="Lander E.S."/>
            <person name="Kellis M."/>
        </authorList>
    </citation>
    <scope>NUCLEOTIDE SEQUENCE [LARGE SCALE GENOMIC DNA]</scope>
    <source>
        <strain evidence="3">Thorbecke</strain>
    </source>
</reference>
<dbReference type="PANTHER" id="PTHR34831">
    <property type="entry name" value="MIGRATION AND INVASION-INHIBITORY PROTEIN"/>
    <property type="match status" value="1"/>
</dbReference>
<gene>
    <name evidence="2" type="primary">MIIP</name>
</gene>
<dbReference type="FunCoup" id="G1SJW4">
    <property type="interactions" value="7"/>
</dbReference>
<dbReference type="Pfam" id="PF15734">
    <property type="entry name" value="MIIP"/>
    <property type="match status" value="1"/>
</dbReference>
<dbReference type="GO" id="GO:0010972">
    <property type="term" value="P:negative regulation of G2/M transition of mitotic cell cycle"/>
    <property type="evidence" value="ECO:0007669"/>
    <property type="project" value="InterPro"/>
</dbReference>
<evidence type="ECO:0008006" key="4">
    <source>
        <dbReference type="Google" id="ProtNLM"/>
    </source>
</evidence>
<evidence type="ECO:0000256" key="1">
    <source>
        <dbReference type="SAM" id="MobiDB-lite"/>
    </source>
</evidence>
<name>G1SJW4_RABIT</name>
<feature type="region of interest" description="Disordered" evidence="1">
    <location>
        <begin position="36"/>
        <end position="156"/>
    </location>
</feature>
<reference evidence="2" key="3">
    <citation type="submission" date="2025-09" db="UniProtKB">
        <authorList>
            <consortium name="Ensembl"/>
        </authorList>
    </citation>
    <scope>IDENTIFICATION</scope>
    <source>
        <strain evidence="2">Thorbecke</strain>
    </source>
</reference>
<reference evidence="2" key="2">
    <citation type="submission" date="2025-08" db="UniProtKB">
        <authorList>
            <consortium name="Ensembl"/>
        </authorList>
    </citation>
    <scope>IDENTIFICATION</scope>
    <source>
        <strain evidence="2">Thorbecke</strain>
    </source>
</reference>
<dbReference type="Proteomes" id="UP000001811">
    <property type="component" value="Unplaced"/>
</dbReference>
<dbReference type="Ensembl" id="ENSOCUT00000003524.3">
    <property type="protein sequence ID" value="ENSOCUP00000003056.3"/>
    <property type="gene ID" value="ENSOCUG00000003525.3"/>
</dbReference>
<feature type="compositionally biased region" description="Low complexity" evidence="1">
    <location>
        <begin position="37"/>
        <end position="66"/>
    </location>
</feature>
<dbReference type="eggNOG" id="ENOG502RZQ8">
    <property type="taxonomic scope" value="Eukaryota"/>
</dbReference>
<keyword evidence="3" id="KW-1185">Reference proteome</keyword>
<dbReference type="HOGENOM" id="CLU_061576_0_0_1"/>
<sequence>MVETEELARLRRLSLQLLRQLWAGRDAVRHLVAQAASESSLDPSSSYNSKVSLSPETSSSSSRACSPPDVQQADPSDVASLGRVSSRVTSLPPARRQHQASLGQPRARSAPLLPITDSRDPEPSAGQGDLGSQEAQAPRPVLAQPSKSTVTCEDSEVPESSWRLRPYLGYDWIAGSLDSSSPVTSKPEAFFATLQKFREANKKECTASHSEPGFLGLHENDGVDGDHECVYCYRVNRRLFLVPSDPGTPCRLCGTLREQQGPETLLEPAQVRVSVPLSILDPPHWYRIRRRKSFDASDTLSLPRHCLLGWDILPPRSEKGSAPKSLDLWSSVFATAQHRKLSAASPSRLPVENASSLPNLGRADRLQRPGFPLWHGLASSSMQLVARRRGAAETGAFICFEPAGRGRSPGEWSGNLTSFSPEQQSNCSAPGRQCPLWIPRPARPPHLRWESLGRFPVSCFRGVAVMSRGSQLAFRPPCGFQGVFLGTLA</sequence>
<evidence type="ECO:0000313" key="2">
    <source>
        <dbReference type="Ensembl" id="ENSOCUP00000003056.3"/>
    </source>
</evidence>
<organism evidence="2 3">
    <name type="scientific">Oryctolagus cuniculus</name>
    <name type="common">Rabbit</name>
    <dbReference type="NCBI Taxonomy" id="9986"/>
    <lineage>
        <taxon>Eukaryota</taxon>
        <taxon>Metazoa</taxon>
        <taxon>Chordata</taxon>
        <taxon>Craniata</taxon>
        <taxon>Vertebrata</taxon>
        <taxon>Euteleostomi</taxon>
        <taxon>Mammalia</taxon>
        <taxon>Eutheria</taxon>
        <taxon>Euarchontoglires</taxon>
        <taxon>Glires</taxon>
        <taxon>Lagomorpha</taxon>
        <taxon>Leporidae</taxon>
        <taxon>Oryctolagus</taxon>
    </lineage>
</organism>
<dbReference type="AlphaFoldDB" id="G1SJW4"/>
<dbReference type="PANTHER" id="PTHR34831:SF1">
    <property type="entry name" value="MIGRATION AND INVASION-INHIBITORY PROTEIN"/>
    <property type="match status" value="1"/>
</dbReference>